<dbReference type="HAMAP" id="MF_00340">
    <property type="entry name" value="Ribosomal_bL32"/>
    <property type="match status" value="1"/>
</dbReference>
<feature type="compositionally biased region" description="Basic residues" evidence="6">
    <location>
        <begin position="1"/>
        <end position="16"/>
    </location>
</feature>
<evidence type="ECO:0000313" key="8">
    <source>
        <dbReference type="Proteomes" id="UP000277424"/>
    </source>
</evidence>
<evidence type="ECO:0000256" key="4">
    <source>
        <dbReference type="ARBA" id="ARBA00035178"/>
    </source>
</evidence>
<dbReference type="GO" id="GO:0015934">
    <property type="term" value="C:large ribosomal subunit"/>
    <property type="evidence" value="ECO:0007669"/>
    <property type="project" value="InterPro"/>
</dbReference>
<evidence type="ECO:0000256" key="6">
    <source>
        <dbReference type="SAM" id="MobiDB-lite"/>
    </source>
</evidence>
<keyword evidence="3 5" id="KW-0687">Ribonucleoprotein</keyword>
<reference evidence="7 8" key="1">
    <citation type="submission" date="2018-10" db="EMBL/GenBank/DDBJ databases">
        <title>Comparative analysis of microorganisms from saline springs in Andes Mountain Range, Colombia.</title>
        <authorList>
            <person name="Rubin E."/>
        </authorList>
    </citation>
    <scope>NUCLEOTIDE SEQUENCE [LARGE SCALE GENOMIC DNA]</scope>
    <source>
        <strain evidence="7 8">USBA 36</strain>
    </source>
</reference>
<evidence type="ECO:0000256" key="1">
    <source>
        <dbReference type="ARBA" id="ARBA00008560"/>
    </source>
</evidence>
<gene>
    <name evidence="5" type="primary">rpmF</name>
    <name evidence="7" type="ORF">BCL74_0990</name>
</gene>
<evidence type="ECO:0000256" key="2">
    <source>
        <dbReference type="ARBA" id="ARBA00022980"/>
    </source>
</evidence>
<comment type="caution">
    <text evidence="7">The sequence shown here is derived from an EMBL/GenBank/DDBJ whole genome shotgun (WGS) entry which is preliminary data.</text>
</comment>
<evidence type="ECO:0000256" key="5">
    <source>
        <dbReference type="HAMAP-Rule" id="MF_00340"/>
    </source>
</evidence>
<dbReference type="SUPFAM" id="SSF57829">
    <property type="entry name" value="Zn-binding ribosomal proteins"/>
    <property type="match status" value="1"/>
</dbReference>
<dbReference type="Pfam" id="PF01783">
    <property type="entry name" value="Ribosomal_L32p"/>
    <property type="match status" value="1"/>
</dbReference>
<evidence type="ECO:0000256" key="3">
    <source>
        <dbReference type="ARBA" id="ARBA00023274"/>
    </source>
</evidence>
<dbReference type="Proteomes" id="UP000277424">
    <property type="component" value="Unassembled WGS sequence"/>
</dbReference>
<dbReference type="OrthoDB" id="9801927at2"/>
<dbReference type="PANTHER" id="PTHR35534:SF1">
    <property type="entry name" value="LARGE RIBOSOMAL SUBUNIT PROTEIN BL32"/>
    <property type="match status" value="1"/>
</dbReference>
<organism evidence="7 8">
    <name type="scientific">Oceanibaculum indicum</name>
    <dbReference type="NCBI Taxonomy" id="526216"/>
    <lineage>
        <taxon>Bacteria</taxon>
        <taxon>Pseudomonadati</taxon>
        <taxon>Pseudomonadota</taxon>
        <taxon>Alphaproteobacteria</taxon>
        <taxon>Rhodospirillales</taxon>
        <taxon>Oceanibaculaceae</taxon>
        <taxon>Oceanibaculum</taxon>
    </lineage>
</organism>
<dbReference type="NCBIfam" id="TIGR01031">
    <property type="entry name" value="rpmF_bact"/>
    <property type="match status" value="1"/>
</dbReference>
<feature type="region of interest" description="Disordered" evidence="6">
    <location>
        <begin position="1"/>
        <end position="22"/>
    </location>
</feature>
<dbReference type="InterPro" id="IPR002677">
    <property type="entry name" value="Ribosomal_bL32"/>
</dbReference>
<comment type="similarity">
    <text evidence="1 5">Belongs to the bacterial ribosomal protein bL32 family.</text>
</comment>
<evidence type="ECO:0000313" key="7">
    <source>
        <dbReference type="EMBL" id="RKQ73210.1"/>
    </source>
</evidence>
<dbReference type="AlphaFoldDB" id="A0A420WQE2"/>
<accession>A0A420WQE2</accession>
<dbReference type="Gene3D" id="1.20.5.640">
    <property type="entry name" value="Single helix bin"/>
    <property type="match status" value="1"/>
</dbReference>
<sequence length="58" mass="6379">MAVPKKKKSSSSRNMRRSHDSITAKLSNECPNCGEPKLPHHVCSSCGYYKGREVSEAA</sequence>
<dbReference type="InterPro" id="IPR044957">
    <property type="entry name" value="Ribosomal_bL32_bact"/>
</dbReference>
<proteinExistence type="inferred from homology"/>
<protein>
    <recommendedName>
        <fullName evidence="4 5">Large ribosomal subunit protein bL32</fullName>
    </recommendedName>
</protein>
<dbReference type="GO" id="GO:0006412">
    <property type="term" value="P:translation"/>
    <property type="evidence" value="ECO:0007669"/>
    <property type="project" value="UniProtKB-UniRule"/>
</dbReference>
<dbReference type="EMBL" id="RBIG01000001">
    <property type="protein sequence ID" value="RKQ73210.1"/>
    <property type="molecule type" value="Genomic_DNA"/>
</dbReference>
<keyword evidence="2 5" id="KW-0689">Ribosomal protein</keyword>
<name>A0A420WQE2_9PROT</name>
<dbReference type="GO" id="GO:0003735">
    <property type="term" value="F:structural constituent of ribosome"/>
    <property type="evidence" value="ECO:0007669"/>
    <property type="project" value="InterPro"/>
</dbReference>
<dbReference type="InterPro" id="IPR011332">
    <property type="entry name" value="Ribosomal_zn-bd"/>
</dbReference>
<dbReference type="PANTHER" id="PTHR35534">
    <property type="entry name" value="50S RIBOSOMAL PROTEIN L32"/>
    <property type="match status" value="1"/>
</dbReference>
<dbReference type="RefSeq" id="WP_008943608.1">
    <property type="nucleotide sequence ID" value="NZ_RBIG01000001.1"/>
</dbReference>